<feature type="binding site" evidence="8 9">
    <location>
        <position position="150"/>
    </location>
    <ligand>
        <name>FAD</name>
        <dbReference type="ChEBI" id="CHEBI:57692"/>
    </ligand>
</feature>
<dbReference type="InterPro" id="IPR016166">
    <property type="entry name" value="FAD-bd_PCMH"/>
</dbReference>
<evidence type="ECO:0007829" key="9">
    <source>
        <dbReference type="PDB" id="8S7P"/>
    </source>
</evidence>
<reference evidence="8 9" key="2">
    <citation type="journal article" date="2025" name="ACS Catal.">
        <title>Dehydrogenase &lt;i&gt;versus&lt;/i&gt; oxidase function: the interplay between substrate binding and flavin microenvironment.</title>
        <authorList>
            <person name="Guerriere T.B."/>
            <person name="Vancheri A."/>
            <person name="Ricotti I."/>
            <person name="Serapian S.A."/>
            <person name="Eggerichs D."/>
            <person name="Tischler D."/>
            <person name="Colombo G."/>
            <person name="Mascotti M.L."/>
            <person name="Fraaije M.W."/>
            <person name="Mattevi A."/>
        </authorList>
    </citation>
    <scope>X-RAY CRYSTALLOGRAPHY (1.80 ANGSTROMS) IN COMPLEX WITH FAD</scope>
</reference>
<feature type="binding site" evidence="8 9">
    <location>
        <position position="469"/>
    </location>
    <ligand>
        <name>FAD</name>
        <dbReference type="ChEBI" id="CHEBI:57692"/>
    </ligand>
</feature>
<dbReference type="PDB" id="8S7U">
    <property type="method" value="X-ray"/>
    <property type="resolution" value="1.80 A"/>
    <property type="chains" value="A/B=1-521"/>
</dbReference>
<dbReference type="RefSeq" id="WP_104830661.1">
    <property type="nucleotide sequence ID" value="NZ_PJCH01000010.1"/>
</dbReference>
<feature type="binding site" evidence="8 12">
    <location>
        <position position="387"/>
    </location>
    <ligand>
        <name>FAD</name>
        <dbReference type="ChEBI" id="CHEBI:57692"/>
        <note>covalent</note>
    </ligand>
</feature>
<dbReference type="OrthoDB" id="9811557at2"/>
<dbReference type="InterPro" id="IPR016170">
    <property type="entry name" value="Cytok_DH_C_sf"/>
</dbReference>
<feature type="binding site" evidence="8 9">
    <location>
        <position position="155"/>
    </location>
    <ligand>
        <name>FAD</name>
        <dbReference type="ChEBI" id="CHEBI:57692"/>
    </ligand>
</feature>
<dbReference type="InterPro" id="IPR006094">
    <property type="entry name" value="Oxid_FAD_bind_N"/>
</dbReference>
<dbReference type="GO" id="GO:0004458">
    <property type="term" value="F:D-lactate dehydrogenase (cytochrome) activity"/>
    <property type="evidence" value="ECO:0007669"/>
    <property type="project" value="TreeGrafter"/>
</dbReference>
<dbReference type="PROSITE" id="PS51387">
    <property type="entry name" value="FAD_PCMH"/>
    <property type="match status" value="1"/>
</dbReference>
<dbReference type="AlphaFoldDB" id="A0A2S7K3M2"/>
<feature type="binding site" evidence="8 9">
    <location>
        <position position="165"/>
    </location>
    <ligand>
        <name>FAD</name>
        <dbReference type="ChEBI" id="CHEBI:57692"/>
    </ligand>
</feature>
<dbReference type="Pfam" id="PF01565">
    <property type="entry name" value="FAD_binding_4"/>
    <property type="match status" value="1"/>
</dbReference>
<protein>
    <submittedName>
        <fullName evidence="6">Oxidoreductase</fullName>
    </submittedName>
</protein>
<keyword evidence="8 9" id="KW-0002">3D-structure</keyword>
<sequence length="521" mass="58186">MAAPLPEGVSAEAMSSALDRFARIVGADWVFTEDKITPYEDPYTISNDETEHRPYAAVAPASTEEVQEIVRVANEFGVPLWPVSRGKNFAYGGAAPVMSGTVVLDMNRMNRILEVNEEFGYALVEPGVSYFELYDYIQEKGLKLWIDVPDPGWGSVVGNALDHGIGYTPYGDHFAMQCGMEVVLPNGEVVRTGMGAMPGNNTWQLFKYGYGPYVDGIFSQSNFGVVTKMGIWLMPEPAGYRPYLITFENEDDIETVTERLRPLKVAGVIQNGATVRSLVLDAAITRTKSQYYDGDGPIPPSVAKTMMADLDLGMWNFCGALYGPPPVMDTLWTAIRDSFADIPGVKFYFPEDRRHKVDLLLHRAETMKGVPKLTEFNFLNWDGGGGHVGFSPVSPITGKDAIKQYNMVSSRVREYGFDYMGLLAIGWRDLHHVTVIVYDKTDPDERKKLDELFNILVDEAAAEGYGEYRTHIRYMDRIAKTYSWNDNALWKMHETIKDALDPNGILAPGKSGIWGKNRRKA</sequence>
<evidence type="ECO:0000256" key="3">
    <source>
        <dbReference type="ARBA" id="ARBA00022827"/>
    </source>
</evidence>
<dbReference type="Gene3D" id="1.10.45.10">
    <property type="entry name" value="Vanillyl-alcohol Oxidase, Chain A, domain 4"/>
    <property type="match status" value="1"/>
</dbReference>
<dbReference type="PDB" id="8S7T">
    <property type="method" value="X-ray"/>
    <property type="resolution" value="2.10 A"/>
    <property type="chains" value="A/B/C=1-521"/>
</dbReference>
<dbReference type="GO" id="GO:0008720">
    <property type="term" value="F:D-lactate dehydrogenase (NAD+) activity"/>
    <property type="evidence" value="ECO:0007669"/>
    <property type="project" value="TreeGrafter"/>
</dbReference>
<dbReference type="PDB" id="8S7N">
    <property type="method" value="X-ray"/>
    <property type="resolution" value="1.80 A"/>
    <property type="chains" value="A/B=1-521"/>
</dbReference>
<dbReference type="InterPro" id="IPR016164">
    <property type="entry name" value="FAD-linked_Oxase-like_C"/>
</dbReference>
<feature type="binding site" evidence="10 12">
    <location>
        <position position="510"/>
    </location>
    <ligand>
        <name>FAD</name>
        <dbReference type="ChEBI" id="CHEBI:57692"/>
    </ligand>
</feature>
<evidence type="ECO:0000256" key="2">
    <source>
        <dbReference type="ARBA" id="ARBA00022630"/>
    </source>
</evidence>
<feature type="binding site" evidence="8 9">
    <location>
        <position position="89"/>
    </location>
    <ligand>
        <name>FAD</name>
        <dbReference type="ChEBI" id="CHEBI:57692"/>
    </ligand>
</feature>
<dbReference type="PDB" id="8S7P">
    <property type="method" value="X-ray"/>
    <property type="resolution" value="2.35 A"/>
    <property type="chains" value="A/B/C=1-521"/>
</dbReference>
<feature type="binding site" evidence="8 9">
    <location>
        <position position="86"/>
    </location>
    <ligand>
        <name>FAD</name>
        <dbReference type="ChEBI" id="CHEBI:57692"/>
    </ligand>
</feature>
<feature type="domain" description="FAD-binding PCMH-type" evidence="5">
    <location>
        <begin position="50"/>
        <end position="236"/>
    </location>
</feature>
<dbReference type="GO" id="GO:1903457">
    <property type="term" value="P:lactate catabolic process"/>
    <property type="evidence" value="ECO:0007669"/>
    <property type="project" value="TreeGrafter"/>
</dbReference>
<keyword evidence="3 8" id="KW-0274">FAD</keyword>
<proteinExistence type="evidence at protein level"/>
<organism evidence="6 7">
    <name type="scientific">Hyphococcus luteus</name>
    <dbReference type="NCBI Taxonomy" id="2058213"/>
    <lineage>
        <taxon>Bacteria</taxon>
        <taxon>Pseudomonadati</taxon>
        <taxon>Pseudomonadota</taxon>
        <taxon>Alphaproteobacteria</taxon>
        <taxon>Parvularculales</taxon>
        <taxon>Parvularculaceae</taxon>
        <taxon>Hyphococcus</taxon>
    </lineage>
</organism>
<dbReference type="Gene3D" id="3.30.465.10">
    <property type="match status" value="1"/>
</dbReference>
<feature type="binding site" evidence="8 9">
    <location>
        <position position="159"/>
    </location>
    <ligand>
        <name>FAD</name>
        <dbReference type="ChEBI" id="CHEBI:57692"/>
    </ligand>
</feature>
<dbReference type="GO" id="GO:0071949">
    <property type="term" value="F:FAD binding"/>
    <property type="evidence" value="ECO:0007669"/>
    <property type="project" value="InterPro"/>
</dbReference>
<dbReference type="PDB" id="8S7W">
    <property type="method" value="X-ray"/>
    <property type="resolution" value="2.10 A"/>
    <property type="chains" value="A/B=1-521"/>
</dbReference>
<dbReference type="InterPro" id="IPR036318">
    <property type="entry name" value="FAD-bd_PCMH-like_sf"/>
</dbReference>
<comment type="cofactor">
    <cofactor evidence="1">
        <name>FAD</name>
        <dbReference type="ChEBI" id="CHEBI:57692"/>
    </cofactor>
</comment>
<dbReference type="Pfam" id="PF02913">
    <property type="entry name" value="FAD-oxidase_C"/>
    <property type="match status" value="1"/>
</dbReference>
<keyword evidence="7" id="KW-1185">Reference proteome</keyword>
<feature type="binding site" evidence="9 11">
    <location>
        <position position="153"/>
    </location>
    <ligand>
        <name>FAD</name>
        <dbReference type="ChEBI" id="CHEBI:57692"/>
    </ligand>
</feature>
<feature type="binding site" evidence="8 9">
    <location>
        <position position="167"/>
    </location>
    <ligand>
        <name>FAD</name>
        <dbReference type="ChEBI" id="CHEBI:57692"/>
    </ligand>
</feature>
<dbReference type="InterPro" id="IPR004113">
    <property type="entry name" value="FAD-bd_oxidored_4_C"/>
</dbReference>
<feature type="binding site" evidence="13">
    <location>
        <position position="88"/>
    </location>
    <ligand>
        <name>FAD</name>
        <dbReference type="ChEBI" id="CHEBI:57692"/>
    </ligand>
</feature>
<evidence type="ECO:0007829" key="10">
    <source>
        <dbReference type="PDB" id="8S7Q"/>
    </source>
</evidence>
<dbReference type="InterPro" id="IPR016171">
    <property type="entry name" value="Vanillyl_alc_oxidase_C-sub2"/>
</dbReference>
<dbReference type="PDB" id="8S7S">
    <property type="method" value="X-ray"/>
    <property type="resolution" value="2.50 A"/>
    <property type="chains" value="A/B/C=1-521"/>
</dbReference>
<dbReference type="PDB" id="8S7R">
    <property type="method" value="X-ray"/>
    <property type="resolution" value="1.90 A"/>
    <property type="chains" value="A/B/C=1-521"/>
</dbReference>
<keyword evidence="4" id="KW-0560">Oxidoreductase</keyword>
<dbReference type="PANTHER" id="PTHR11748">
    <property type="entry name" value="D-LACTATE DEHYDROGENASE"/>
    <property type="match status" value="1"/>
</dbReference>
<comment type="caution">
    <text evidence="6">The sequence shown here is derived from an EMBL/GenBank/DDBJ whole genome shotgun (WGS) entry which is preliminary data.</text>
</comment>
<keyword evidence="2 8" id="KW-0285">Flavoprotein</keyword>
<dbReference type="Proteomes" id="UP000239504">
    <property type="component" value="Unassembled WGS sequence"/>
</dbReference>
<reference evidence="6 7" key="1">
    <citation type="submission" date="2017-12" db="EMBL/GenBank/DDBJ databases">
        <authorList>
            <person name="Hurst M.R.H."/>
        </authorList>
    </citation>
    <scope>NUCLEOTIDE SEQUENCE [LARGE SCALE GENOMIC DNA]</scope>
    <source>
        <strain evidence="6 7">SY-3-19</strain>
    </source>
</reference>
<dbReference type="PANTHER" id="PTHR11748:SF114">
    <property type="entry name" value="ARYL-ALCOHOL OXIDASE VANILLYL-ALCOHOL OXIDASE (AFU_ORTHOLOGUE AFUA_3G09500)-RELATED"/>
    <property type="match status" value="1"/>
</dbReference>
<dbReference type="InterPro" id="IPR016169">
    <property type="entry name" value="FAD-bd_PCMH_sub2"/>
</dbReference>
<evidence type="ECO:0007829" key="12">
    <source>
        <dbReference type="PDB" id="8S7T"/>
    </source>
</evidence>
<accession>A0A2S7K3M2</accession>
<dbReference type="Gene3D" id="3.30.43.10">
    <property type="entry name" value="Uridine Diphospho-n-acetylenolpyruvylglucosamine Reductase, domain 2"/>
    <property type="match status" value="1"/>
</dbReference>
<feature type="binding site" evidence="8 9">
    <location>
        <position position="85"/>
    </location>
    <ligand>
        <name>FAD</name>
        <dbReference type="ChEBI" id="CHEBI:57692"/>
    </ligand>
</feature>
<dbReference type="SUPFAM" id="SSF56176">
    <property type="entry name" value="FAD-binding/transporter-associated domain-like"/>
    <property type="match status" value="1"/>
</dbReference>
<evidence type="ECO:0000259" key="5">
    <source>
        <dbReference type="PROSITE" id="PS51387"/>
    </source>
</evidence>
<evidence type="ECO:0000313" key="6">
    <source>
        <dbReference type="EMBL" id="PQA87103.1"/>
    </source>
</evidence>
<dbReference type="Gene3D" id="3.40.462.10">
    <property type="entry name" value="FAD-linked oxidases, C-terminal domain"/>
    <property type="match status" value="1"/>
</dbReference>
<evidence type="ECO:0000256" key="4">
    <source>
        <dbReference type="ARBA" id="ARBA00023002"/>
    </source>
</evidence>
<evidence type="ECO:0007829" key="11">
    <source>
        <dbReference type="PDB" id="8S7R"/>
    </source>
</evidence>
<feature type="binding site" evidence="8 9">
    <location>
        <position position="87"/>
    </location>
    <ligand>
        <name>FAD</name>
        <dbReference type="ChEBI" id="CHEBI:57692"/>
    </ligand>
</feature>
<dbReference type="PDB" id="8S7Q">
    <property type="method" value="X-ray"/>
    <property type="resolution" value="2.40 A"/>
    <property type="chains" value="A/B=1-521"/>
</dbReference>
<dbReference type="SMR" id="A0A2S7K3M2"/>
<evidence type="ECO:0000256" key="1">
    <source>
        <dbReference type="ARBA" id="ARBA00001974"/>
    </source>
</evidence>
<keyword evidence="8 9" id="KW-0547">Nucleotide-binding</keyword>
<evidence type="ECO:0007829" key="13">
    <source>
        <dbReference type="PDB" id="8S7W"/>
    </source>
</evidence>
<name>A0A2S7K3M2_9PROT</name>
<gene>
    <name evidence="6" type="ORF">CW354_13745</name>
</gene>
<feature type="binding site" evidence="8 10">
    <location>
        <position position="81"/>
    </location>
    <ligand>
        <name>FAD</name>
        <dbReference type="ChEBI" id="CHEBI:57692"/>
    </ligand>
</feature>
<evidence type="ECO:0000313" key="7">
    <source>
        <dbReference type="Proteomes" id="UP000239504"/>
    </source>
</evidence>
<evidence type="ECO:0007829" key="8">
    <source>
        <dbReference type="PDB" id="8S7N"/>
    </source>
</evidence>
<feature type="binding site" evidence="8 9">
    <location>
        <position position="226"/>
    </location>
    <ligand>
        <name>FAD</name>
        <dbReference type="ChEBI" id="CHEBI:57692"/>
    </ligand>
</feature>
<dbReference type="InterPro" id="IPR016167">
    <property type="entry name" value="FAD-bd_PCMH_sub1"/>
</dbReference>
<dbReference type="SUPFAM" id="SSF55103">
    <property type="entry name" value="FAD-linked oxidases, C-terminal domain"/>
    <property type="match status" value="1"/>
</dbReference>
<dbReference type="EMBL" id="PJCH01000010">
    <property type="protein sequence ID" value="PQA87103.1"/>
    <property type="molecule type" value="Genomic_DNA"/>
</dbReference>
<feature type="binding site" evidence="8 9">
    <location>
        <position position="84"/>
    </location>
    <ligand>
        <name>FAD</name>
        <dbReference type="ChEBI" id="CHEBI:57692"/>
    </ligand>
</feature>